<keyword evidence="6 7" id="KW-0472">Membrane</keyword>
<proteinExistence type="predicted"/>
<feature type="transmembrane region" description="Helical" evidence="7">
    <location>
        <begin position="36"/>
        <end position="59"/>
    </location>
</feature>
<comment type="subcellular location">
    <subcellularLocation>
        <location evidence="1">Membrane</location>
        <topology evidence="1">Multi-pass membrane protein</topology>
    </subcellularLocation>
</comment>
<keyword evidence="3" id="KW-0808">Transferase</keyword>
<dbReference type="InterPro" id="IPR050256">
    <property type="entry name" value="Glycosyltransferase_2"/>
</dbReference>
<reference evidence="8 9" key="1">
    <citation type="submission" date="2023-02" db="EMBL/GenBank/DDBJ databases">
        <title>Gemone sequence of Telluria chitinolytica ACM 3522T.</title>
        <authorList>
            <person name="Frediansyah A."/>
            <person name="Miess H."/>
            <person name="Gross H."/>
        </authorList>
    </citation>
    <scope>NUCLEOTIDE SEQUENCE [LARGE SCALE GENOMIC DNA]</scope>
    <source>
        <strain evidence="8 9">ACM 3522</strain>
    </source>
</reference>
<accession>A0ABY8BJS2</accession>
<evidence type="ECO:0000313" key="9">
    <source>
        <dbReference type="Proteomes" id="UP001216510"/>
    </source>
</evidence>
<dbReference type="PANTHER" id="PTHR48090">
    <property type="entry name" value="UNDECAPRENYL-PHOSPHATE 4-DEOXY-4-FORMAMIDO-L-ARABINOSE TRANSFERASE-RELATED"/>
    <property type="match status" value="1"/>
</dbReference>
<keyword evidence="5 7" id="KW-1133">Transmembrane helix</keyword>
<dbReference type="Proteomes" id="UP001216510">
    <property type="component" value="Chromosome"/>
</dbReference>
<name>A0ABY8BJS2_9BURK</name>
<evidence type="ECO:0008006" key="10">
    <source>
        <dbReference type="Google" id="ProtNLM"/>
    </source>
</evidence>
<sequence>MRKERFAGETKYPLRKMIKLATEAITSFSTVPLEMITLLGFLVFGCSLLVGAWVLWVAIFTEHAVPGWASTVFPLTMLGGIQLLCLGVMGAYLGKIYGEAKSRPRYFIERTLTGTPTGKEALTIDEPKSRLADSLHPAATAGVPVGKAASV</sequence>
<keyword evidence="2" id="KW-0328">Glycosyltransferase</keyword>
<evidence type="ECO:0000256" key="1">
    <source>
        <dbReference type="ARBA" id="ARBA00004141"/>
    </source>
</evidence>
<protein>
    <recommendedName>
        <fullName evidence="10">Glycosyltransferase</fullName>
    </recommendedName>
</protein>
<gene>
    <name evidence="8" type="ORF">PX653_13205</name>
</gene>
<dbReference type="EMBL" id="CP119083">
    <property type="protein sequence ID" value="WEF35658.1"/>
    <property type="molecule type" value="Genomic_DNA"/>
</dbReference>
<evidence type="ECO:0000256" key="3">
    <source>
        <dbReference type="ARBA" id="ARBA00022679"/>
    </source>
</evidence>
<keyword evidence="9" id="KW-1185">Reference proteome</keyword>
<dbReference type="RefSeq" id="WP_277418306.1">
    <property type="nucleotide sequence ID" value="NZ_CP119083.1"/>
</dbReference>
<evidence type="ECO:0000256" key="4">
    <source>
        <dbReference type="ARBA" id="ARBA00022692"/>
    </source>
</evidence>
<evidence type="ECO:0000256" key="6">
    <source>
        <dbReference type="ARBA" id="ARBA00023136"/>
    </source>
</evidence>
<feature type="transmembrane region" description="Helical" evidence="7">
    <location>
        <begin position="71"/>
        <end position="93"/>
    </location>
</feature>
<evidence type="ECO:0000313" key="8">
    <source>
        <dbReference type="EMBL" id="WEF35658.1"/>
    </source>
</evidence>
<organism evidence="8 9">
    <name type="scientific">Pseudoduganella chitinolytica</name>
    <dbReference type="NCBI Taxonomy" id="34070"/>
    <lineage>
        <taxon>Bacteria</taxon>
        <taxon>Pseudomonadati</taxon>
        <taxon>Pseudomonadota</taxon>
        <taxon>Betaproteobacteria</taxon>
        <taxon>Burkholderiales</taxon>
        <taxon>Oxalobacteraceae</taxon>
        <taxon>Telluria group</taxon>
        <taxon>Pseudoduganella</taxon>
    </lineage>
</organism>
<evidence type="ECO:0000256" key="2">
    <source>
        <dbReference type="ARBA" id="ARBA00022676"/>
    </source>
</evidence>
<evidence type="ECO:0000256" key="7">
    <source>
        <dbReference type="SAM" id="Phobius"/>
    </source>
</evidence>
<keyword evidence="4 7" id="KW-0812">Transmembrane</keyword>
<dbReference type="PANTHER" id="PTHR48090:SF1">
    <property type="entry name" value="PROPHAGE BACTOPRENOL GLUCOSYL TRANSFERASE HOMOLOG"/>
    <property type="match status" value="1"/>
</dbReference>
<evidence type="ECO:0000256" key="5">
    <source>
        <dbReference type="ARBA" id="ARBA00022989"/>
    </source>
</evidence>